<accession>A0A944HCP6</accession>
<proteinExistence type="predicted"/>
<keyword evidence="1" id="KW-0812">Transmembrane</keyword>
<evidence type="ECO:0000313" key="2">
    <source>
        <dbReference type="EMBL" id="MBT2329800.1"/>
    </source>
</evidence>
<reference evidence="2" key="1">
    <citation type="submission" date="2021-03" db="EMBL/GenBank/DDBJ databases">
        <title>Genomic analysis provides insights into the functional capacity of soil bacteria communities inhabiting an altitudinal gradient in the Atacama Desert.</title>
        <authorList>
            <person name="Gonzalez M."/>
            <person name="Maldonado J."/>
            <person name="Maza F."/>
            <person name="Hodar C."/>
            <person name="Cortes M."/>
            <person name="Palma R."/>
            <person name="Andreani C."/>
            <person name="Gaete A."/>
            <person name="Vasquez-Dean J."/>
            <person name="Acuna V."/>
            <person name="Aguado M."/>
            <person name="Mandakovic D."/>
            <person name="Latorre M."/>
            <person name="Orellana A."/>
            <person name="Gutierrez R."/>
            <person name="Montecino M."/>
            <person name="Allende M."/>
            <person name="Maass A."/>
            <person name="Cambiazo V."/>
        </authorList>
    </citation>
    <scope>NUCLEOTIDE SEQUENCE</scope>
    <source>
        <strain evidence="2">ISL-25</strain>
    </source>
</reference>
<feature type="transmembrane region" description="Helical" evidence="1">
    <location>
        <begin position="12"/>
        <end position="29"/>
    </location>
</feature>
<evidence type="ECO:0000256" key="1">
    <source>
        <dbReference type="SAM" id="Phobius"/>
    </source>
</evidence>
<dbReference type="AlphaFoldDB" id="A0A944HCP6"/>
<comment type="caution">
    <text evidence="2">The sequence shown here is derived from an EMBL/GenBank/DDBJ whole genome shotgun (WGS) entry which is preliminary data.</text>
</comment>
<sequence>MLEFIKSISLPNLLMYLVGAYFGYCYHAIAGFPPVKPLDPASGTFLFLAIFFILIPSAQKITLGKILTFEGKVKEVKEEIKDFKSETRLAISTFANLAAVATATSNQSITVNLPSSSDAKEAEAELEEAIGNPIEKNSTEKQEYERATEPLTVALQLVSLRISIEKELRRIMGKRTALDDPHAIKQSLLSVRTLMNQFLEKYPKYSGMQSAFNYVIKVCNAVTHAQEVPADTAYEALDMGTKIVNELKSVP</sequence>
<name>A0A944HCP6_PSEFL</name>
<protein>
    <submittedName>
        <fullName evidence="2">Uncharacterized protein</fullName>
    </submittedName>
</protein>
<feature type="transmembrane region" description="Helical" evidence="1">
    <location>
        <begin position="41"/>
        <end position="58"/>
    </location>
</feature>
<organism evidence="2 3">
    <name type="scientific">Pseudomonas fluorescens</name>
    <dbReference type="NCBI Taxonomy" id="294"/>
    <lineage>
        <taxon>Bacteria</taxon>
        <taxon>Pseudomonadati</taxon>
        <taxon>Pseudomonadota</taxon>
        <taxon>Gammaproteobacteria</taxon>
        <taxon>Pseudomonadales</taxon>
        <taxon>Pseudomonadaceae</taxon>
        <taxon>Pseudomonas</taxon>
    </lineage>
</organism>
<evidence type="ECO:0000313" key="3">
    <source>
        <dbReference type="Proteomes" id="UP000692896"/>
    </source>
</evidence>
<dbReference type="RefSeq" id="WP_214963689.1">
    <property type="nucleotide sequence ID" value="NZ_JAGGNZ010000005.1"/>
</dbReference>
<dbReference type="Proteomes" id="UP000692896">
    <property type="component" value="Unassembled WGS sequence"/>
</dbReference>
<keyword evidence="1" id="KW-1133">Transmembrane helix</keyword>
<keyword evidence="1" id="KW-0472">Membrane</keyword>
<dbReference type="EMBL" id="JAGGOB010000028">
    <property type="protein sequence ID" value="MBT2329800.1"/>
    <property type="molecule type" value="Genomic_DNA"/>
</dbReference>
<gene>
    <name evidence="2" type="ORF">J7E47_13825</name>
</gene>